<evidence type="ECO:0000313" key="2">
    <source>
        <dbReference type="Proteomes" id="UP000821845"/>
    </source>
</evidence>
<keyword evidence="2" id="KW-1185">Reference proteome</keyword>
<dbReference type="Proteomes" id="UP000821845">
    <property type="component" value="Chromosome 1"/>
</dbReference>
<organism evidence="1 2">
    <name type="scientific">Hyalomma asiaticum</name>
    <name type="common">Tick</name>
    <dbReference type="NCBI Taxonomy" id="266040"/>
    <lineage>
        <taxon>Eukaryota</taxon>
        <taxon>Metazoa</taxon>
        <taxon>Ecdysozoa</taxon>
        <taxon>Arthropoda</taxon>
        <taxon>Chelicerata</taxon>
        <taxon>Arachnida</taxon>
        <taxon>Acari</taxon>
        <taxon>Parasitiformes</taxon>
        <taxon>Ixodida</taxon>
        <taxon>Ixodoidea</taxon>
        <taxon>Ixodidae</taxon>
        <taxon>Hyalomminae</taxon>
        <taxon>Hyalomma</taxon>
    </lineage>
</organism>
<evidence type="ECO:0000313" key="1">
    <source>
        <dbReference type="EMBL" id="KAH6945055.1"/>
    </source>
</evidence>
<name>A0ACB7TDP9_HYAAI</name>
<comment type="caution">
    <text evidence="1">The sequence shown here is derived from an EMBL/GenBank/DDBJ whole genome shotgun (WGS) entry which is preliminary data.</text>
</comment>
<proteinExistence type="predicted"/>
<reference evidence="1" key="1">
    <citation type="submission" date="2020-05" db="EMBL/GenBank/DDBJ databases">
        <title>Large-scale comparative analyses of tick genomes elucidate their genetic diversity and vector capacities.</title>
        <authorList>
            <person name="Jia N."/>
            <person name="Wang J."/>
            <person name="Shi W."/>
            <person name="Du L."/>
            <person name="Sun Y."/>
            <person name="Zhan W."/>
            <person name="Jiang J."/>
            <person name="Wang Q."/>
            <person name="Zhang B."/>
            <person name="Ji P."/>
            <person name="Sakyi L.B."/>
            <person name="Cui X."/>
            <person name="Yuan T."/>
            <person name="Jiang B."/>
            <person name="Yang W."/>
            <person name="Lam T.T.-Y."/>
            <person name="Chang Q."/>
            <person name="Ding S."/>
            <person name="Wang X."/>
            <person name="Zhu J."/>
            <person name="Ruan X."/>
            <person name="Zhao L."/>
            <person name="Wei J."/>
            <person name="Que T."/>
            <person name="Du C."/>
            <person name="Cheng J."/>
            <person name="Dai P."/>
            <person name="Han X."/>
            <person name="Huang E."/>
            <person name="Gao Y."/>
            <person name="Liu J."/>
            <person name="Shao H."/>
            <person name="Ye R."/>
            <person name="Li L."/>
            <person name="Wei W."/>
            <person name="Wang X."/>
            <person name="Wang C."/>
            <person name="Yang T."/>
            <person name="Huo Q."/>
            <person name="Li W."/>
            <person name="Guo W."/>
            <person name="Chen H."/>
            <person name="Zhou L."/>
            <person name="Ni X."/>
            <person name="Tian J."/>
            <person name="Zhou Y."/>
            <person name="Sheng Y."/>
            <person name="Liu T."/>
            <person name="Pan Y."/>
            <person name="Xia L."/>
            <person name="Li J."/>
            <person name="Zhao F."/>
            <person name="Cao W."/>
        </authorList>
    </citation>
    <scope>NUCLEOTIDE SEQUENCE</scope>
    <source>
        <strain evidence="1">Hyas-2018</strain>
    </source>
</reference>
<accession>A0ACB7TDP9</accession>
<sequence>MRTDNQPQSDEPAAEESSSKLWSEVAKQLAVDPSVTFDDYVECGEATWTAAELTTDDIPQSVQGKETQDEQCSDDMNGDVTVAPEDRDKSVSATNALDYLRKLRIFIEKSSTATEAVHKNADGLKSFVMLSLCCTHQKNDHGLLQVNMPCPTFTCALL</sequence>
<protein>
    <submittedName>
        <fullName evidence="1">Uncharacterized protein</fullName>
    </submittedName>
</protein>
<dbReference type="EMBL" id="CM023481">
    <property type="protein sequence ID" value="KAH6945055.1"/>
    <property type="molecule type" value="Genomic_DNA"/>
</dbReference>
<gene>
    <name evidence="1" type="ORF">HPB50_006976</name>
</gene>